<dbReference type="InterPro" id="IPR027417">
    <property type="entry name" value="P-loop_NTPase"/>
</dbReference>
<dbReference type="InterPro" id="IPR005467">
    <property type="entry name" value="His_kinase_dom"/>
</dbReference>
<dbReference type="InterPro" id="IPR052023">
    <property type="entry name" value="Histidine_kinase_KdpD"/>
</dbReference>
<accession>A0ABX0N8N7</accession>
<dbReference type="PANTHER" id="PTHR45569">
    <property type="entry name" value="SENSOR PROTEIN KDPD"/>
    <property type="match status" value="1"/>
</dbReference>
<protein>
    <recommendedName>
        <fullName evidence="3">histidine kinase</fullName>
        <ecNumber evidence="3">2.7.13.3</ecNumber>
    </recommendedName>
</protein>
<dbReference type="InterPro" id="IPR036890">
    <property type="entry name" value="HATPase_C_sf"/>
</dbReference>
<dbReference type="InterPro" id="IPR036097">
    <property type="entry name" value="HisK_dim/P_sf"/>
</dbReference>
<dbReference type="SUPFAM" id="SSF55874">
    <property type="entry name" value="ATPase domain of HSP90 chaperone/DNA topoisomerase II/histidine kinase"/>
    <property type="match status" value="1"/>
</dbReference>
<dbReference type="Pfam" id="PF13493">
    <property type="entry name" value="DUF4118"/>
    <property type="match status" value="1"/>
</dbReference>
<evidence type="ECO:0000256" key="4">
    <source>
        <dbReference type="ARBA" id="ARBA00022553"/>
    </source>
</evidence>
<feature type="transmembrane region" description="Helical" evidence="13">
    <location>
        <begin position="482"/>
        <end position="503"/>
    </location>
</feature>
<dbReference type="Pfam" id="PF13492">
    <property type="entry name" value="GAF_3"/>
    <property type="match status" value="1"/>
</dbReference>
<gene>
    <name evidence="15" type="ORF">F2P44_21165</name>
</gene>
<keyword evidence="12 13" id="KW-0472">Membrane</keyword>
<dbReference type="Gene3D" id="3.40.50.300">
    <property type="entry name" value="P-loop containing nucleotide triphosphate hydrolases"/>
    <property type="match status" value="1"/>
</dbReference>
<keyword evidence="11" id="KW-0902">Two-component regulatory system</keyword>
<dbReference type="Gene3D" id="3.30.450.40">
    <property type="match status" value="1"/>
</dbReference>
<dbReference type="InterPro" id="IPR004358">
    <property type="entry name" value="Sig_transdc_His_kin-like_C"/>
</dbReference>
<dbReference type="SUPFAM" id="SSF47384">
    <property type="entry name" value="Homodimeric domain of signal transducing histidine kinase"/>
    <property type="match status" value="1"/>
</dbReference>
<keyword evidence="10 13" id="KW-1133">Transmembrane helix</keyword>
<dbReference type="Gene3D" id="1.10.287.130">
    <property type="match status" value="1"/>
</dbReference>
<dbReference type="PANTHER" id="PTHR45569:SF1">
    <property type="entry name" value="SENSOR PROTEIN KDPD"/>
    <property type="match status" value="1"/>
</dbReference>
<evidence type="ECO:0000313" key="15">
    <source>
        <dbReference type="EMBL" id="NHZ81765.1"/>
    </source>
</evidence>
<evidence type="ECO:0000256" key="3">
    <source>
        <dbReference type="ARBA" id="ARBA00012438"/>
    </source>
</evidence>
<keyword evidence="4" id="KW-0597">Phosphoprotein</keyword>
<evidence type="ECO:0000256" key="8">
    <source>
        <dbReference type="ARBA" id="ARBA00022777"/>
    </source>
</evidence>
<dbReference type="Pfam" id="PF02702">
    <property type="entry name" value="KdpD"/>
    <property type="match status" value="1"/>
</dbReference>
<dbReference type="CDD" id="cd00082">
    <property type="entry name" value="HisKA"/>
    <property type="match status" value="1"/>
</dbReference>
<comment type="catalytic activity">
    <reaction evidence="1">
        <text>ATP + protein L-histidine = ADP + protein N-phospho-L-histidine.</text>
        <dbReference type="EC" id="2.7.13.3"/>
    </reaction>
</comment>
<organism evidence="15 16">
    <name type="scientific">Massilia frigida</name>
    <dbReference type="NCBI Taxonomy" id="2609281"/>
    <lineage>
        <taxon>Bacteria</taxon>
        <taxon>Pseudomonadati</taxon>
        <taxon>Pseudomonadota</taxon>
        <taxon>Betaproteobacteria</taxon>
        <taxon>Burkholderiales</taxon>
        <taxon>Oxalobacteraceae</taxon>
        <taxon>Telluria group</taxon>
        <taxon>Massilia</taxon>
    </lineage>
</organism>
<dbReference type="SMART" id="SM00387">
    <property type="entry name" value="HATPase_c"/>
    <property type="match status" value="1"/>
</dbReference>
<dbReference type="Proteomes" id="UP000621455">
    <property type="component" value="Unassembled WGS sequence"/>
</dbReference>
<dbReference type="PRINTS" id="PR00344">
    <property type="entry name" value="BCTRLSENSOR"/>
</dbReference>
<dbReference type="InterPro" id="IPR029016">
    <property type="entry name" value="GAF-like_dom_sf"/>
</dbReference>
<keyword evidence="9" id="KW-0067">ATP-binding</keyword>
<dbReference type="InterPro" id="IPR003018">
    <property type="entry name" value="GAF"/>
</dbReference>
<evidence type="ECO:0000256" key="5">
    <source>
        <dbReference type="ARBA" id="ARBA00022679"/>
    </source>
</evidence>
<evidence type="ECO:0000256" key="10">
    <source>
        <dbReference type="ARBA" id="ARBA00022989"/>
    </source>
</evidence>
<dbReference type="SUPFAM" id="SSF55781">
    <property type="entry name" value="GAF domain-like"/>
    <property type="match status" value="1"/>
</dbReference>
<evidence type="ECO:0000259" key="14">
    <source>
        <dbReference type="PROSITE" id="PS50109"/>
    </source>
</evidence>
<dbReference type="SUPFAM" id="SSF52402">
    <property type="entry name" value="Adenine nucleotide alpha hydrolases-like"/>
    <property type="match status" value="1"/>
</dbReference>
<dbReference type="CDD" id="cd00075">
    <property type="entry name" value="HATPase"/>
    <property type="match status" value="1"/>
</dbReference>
<sequence>MSPTETQRADPDALLAQVQSGERKAARGKLRIYFGASAGVGKTCAMLVAARKLRADGVAVLVGVLETHGRADTAALLDGLDQLGPATLAHRGKALREFDLDAALAAAPSLILVDELAHANAPGSRHPKRWQDVEELLAAGIDVFTTVNVQHLDSLNDVVGGITGVRVAETVPDTVFDGADEVVLVDLPADELLARLRSGKVYRPEQAERASKNFFRKGNLIALRELALRRTADRVEDDVRAYRIEQSIGTVWKTGGALLACVGPRADAEHVVRSTARLAGQLGADWHAVYVETPALQRNPAPRRELTLKTLRLAQELGAHTAVLAGRDIAEAIVGYAREHNMSKLLLARAHRSWPWRHAHRDRIASLAPDIDLIEVGGGKPRAAEAAPETNTVILAFDSGKRRAAAYAWSGAASLAAALLLSPLVGYVDLANIAMLLLLVVVLVAVRFGRGPSVLCTCLCVACFDFFFVTPRFDFAVSDLEYLITFGVMLAVGLITGHLTAGLRFQARVAAHREHRSRALYEFARELSGALQTGQIVDATRDAIARTFRAGATLLVPDAEGRLQAPPGAKADIGIAQWAFDHAQSAGLGSGTLPASALFYLPLVAPMRTRGVLAIEPEQQRWMLIPEQRTQLDTFAALAAIALERVHYIEVAQDALVNMESERLRNSLLAALSHDLRTPLTLLVGLSESLAASSPALAAPQRDMAAILHDEALRMSALVANLLEMARIQSGQITFNMQWHPLEEVVGSALRACATPLRAHVVRTALAPGLPLVRFDAVLIERVLYNLLENAAKYTPPGSTIVVSGAVHGIWLQLRVDDDGPGFPAGRAETLFEKFARGERESAQPGVGLGLAICRAIIEAHGGKIEAGVSSAGGASLVVNLPLGTPPPGPEPET</sequence>
<evidence type="ECO:0000313" key="16">
    <source>
        <dbReference type="Proteomes" id="UP000621455"/>
    </source>
</evidence>
<dbReference type="Pfam" id="PF02518">
    <property type="entry name" value="HATPase_c"/>
    <property type="match status" value="1"/>
</dbReference>
<dbReference type="Gene3D" id="1.20.120.620">
    <property type="entry name" value="Backbone structure of the membrane domain of e. Coli histidine kinase receptor kdpd"/>
    <property type="match status" value="1"/>
</dbReference>
<keyword evidence="8" id="KW-0418">Kinase</keyword>
<evidence type="ECO:0000256" key="7">
    <source>
        <dbReference type="ARBA" id="ARBA00022741"/>
    </source>
</evidence>
<evidence type="ECO:0000256" key="11">
    <source>
        <dbReference type="ARBA" id="ARBA00023012"/>
    </source>
</evidence>
<name>A0ABX0N8N7_9BURK</name>
<keyword evidence="5" id="KW-0808">Transferase</keyword>
<dbReference type="InterPro" id="IPR025201">
    <property type="entry name" value="KdpD_TM"/>
</dbReference>
<dbReference type="RefSeq" id="WP_167089149.1">
    <property type="nucleotide sequence ID" value="NZ_WHJG01000025.1"/>
</dbReference>
<feature type="transmembrane region" description="Helical" evidence="13">
    <location>
        <begin position="427"/>
        <end position="446"/>
    </location>
</feature>
<keyword evidence="7" id="KW-0547">Nucleotide-binding</keyword>
<evidence type="ECO:0000256" key="9">
    <source>
        <dbReference type="ARBA" id="ARBA00022840"/>
    </source>
</evidence>
<feature type="domain" description="Histidine kinase" evidence="14">
    <location>
        <begin position="671"/>
        <end position="885"/>
    </location>
</feature>
<proteinExistence type="predicted"/>
<comment type="subcellular location">
    <subcellularLocation>
        <location evidence="2">Membrane</location>
        <topology evidence="2">Multi-pass membrane protein</topology>
    </subcellularLocation>
</comment>
<dbReference type="InterPro" id="IPR003661">
    <property type="entry name" value="HisK_dim/P_dom"/>
</dbReference>
<dbReference type="Gene3D" id="3.30.565.10">
    <property type="entry name" value="Histidine kinase-like ATPase, C-terminal domain"/>
    <property type="match status" value="1"/>
</dbReference>
<dbReference type="Pfam" id="PF00512">
    <property type="entry name" value="HisKA"/>
    <property type="match status" value="1"/>
</dbReference>
<evidence type="ECO:0000256" key="13">
    <source>
        <dbReference type="SAM" id="Phobius"/>
    </source>
</evidence>
<keyword evidence="16" id="KW-1185">Reference proteome</keyword>
<dbReference type="InterPro" id="IPR038318">
    <property type="entry name" value="KdpD_sf"/>
</dbReference>
<comment type="caution">
    <text evidence="15">The sequence shown here is derived from an EMBL/GenBank/DDBJ whole genome shotgun (WGS) entry which is preliminary data.</text>
</comment>
<keyword evidence="6 13" id="KW-0812">Transmembrane</keyword>
<evidence type="ECO:0000256" key="1">
    <source>
        <dbReference type="ARBA" id="ARBA00000085"/>
    </source>
</evidence>
<dbReference type="EMBL" id="WHJG01000025">
    <property type="protein sequence ID" value="NHZ81765.1"/>
    <property type="molecule type" value="Genomic_DNA"/>
</dbReference>
<dbReference type="SMART" id="SM00388">
    <property type="entry name" value="HisKA"/>
    <property type="match status" value="1"/>
</dbReference>
<reference evidence="15 16" key="1">
    <citation type="submission" date="2019-10" db="EMBL/GenBank/DDBJ databases">
        <title>Taxonomy of Antarctic Massilia spp.: description of Massilia rubra sp. nov., Massilia aquatica sp. nov., Massilia mucilaginosa sp. nov., Massilia frigida sp. nov. isolated from streams, lakes and regoliths.</title>
        <authorList>
            <person name="Holochova P."/>
            <person name="Sedlacek I."/>
            <person name="Kralova S."/>
            <person name="Maslanova I."/>
            <person name="Busse H.-J."/>
            <person name="Stankova E."/>
            <person name="Vrbovska V."/>
            <person name="Kovarovic V."/>
            <person name="Bartak M."/>
            <person name="Svec P."/>
            <person name="Pantucek R."/>
        </authorList>
    </citation>
    <scope>NUCLEOTIDE SEQUENCE [LARGE SCALE GENOMIC DNA]</scope>
    <source>
        <strain evidence="15 16">CCM 8695</strain>
    </source>
</reference>
<feature type="transmembrane region" description="Helical" evidence="13">
    <location>
        <begin position="453"/>
        <end position="470"/>
    </location>
</feature>
<dbReference type="InterPro" id="IPR003594">
    <property type="entry name" value="HATPase_dom"/>
</dbReference>
<dbReference type="PROSITE" id="PS50109">
    <property type="entry name" value="HIS_KIN"/>
    <property type="match status" value="1"/>
</dbReference>
<evidence type="ECO:0000256" key="2">
    <source>
        <dbReference type="ARBA" id="ARBA00004141"/>
    </source>
</evidence>
<evidence type="ECO:0000256" key="12">
    <source>
        <dbReference type="ARBA" id="ARBA00023136"/>
    </source>
</evidence>
<evidence type="ECO:0000256" key="6">
    <source>
        <dbReference type="ARBA" id="ARBA00022692"/>
    </source>
</evidence>
<dbReference type="InterPro" id="IPR003852">
    <property type="entry name" value="Sig_transdc_His_kinase_KdpD_N"/>
</dbReference>
<dbReference type="EC" id="2.7.13.3" evidence="3"/>